<evidence type="ECO:0000313" key="7">
    <source>
        <dbReference type="EMBL" id="VUG16183.1"/>
    </source>
</evidence>
<dbReference type="InterPro" id="IPR027417">
    <property type="entry name" value="P-loop_NTPase"/>
</dbReference>
<dbReference type="Pfam" id="PF00270">
    <property type="entry name" value="DEAD"/>
    <property type="match status" value="1"/>
</dbReference>
<organism evidence="7 8">
    <name type="scientific">Dekkera bruxellensis</name>
    <name type="common">Brettanomyces custersii</name>
    <dbReference type="NCBI Taxonomy" id="5007"/>
    <lineage>
        <taxon>Eukaryota</taxon>
        <taxon>Fungi</taxon>
        <taxon>Dikarya</taxon>
        <taxon>Ascomycota</taxon>
        <taxon>Saccharomycotina</taxon>
        <taxon>Pichiomycetes</taxon>
        <taxon>Pichiales</taxon>
        <taxon>Pichiaceae</taxon>
        <taxon>Brettanomyces</taxon>
    </lineage>
</organism>
<dbReference type="GO" id="GO:0005524">
    <property type="term" value="F:ATP binding"/>
    <property type="evidence" value="ECO:0007669"/>
    <property type="project" value="UniProtKB-UniRule"/>
</dbReference>
<comment type="domain">
    <text evidence="5">The Q motif is unique to and characteristic of the DEAD box family of RNA helicases and controls ATP binding and hydrolysis.</text>
</comment>
<evidence type="ECO:0000256" key="1">
    <source>
        <dbReference type="ARBA" id="ARBA00022741"/>
    </source>
</evidence>
<dbReference type="PANTHER" id="PTHR24031">
    <property type="entry name" value="RNA HELICASE"/>
    <property type="match status" value="1"/>
</dbReference>
<reference evidence="7 8" key="1">
    <citation type="submission" date="2019-07" db="EMBL/GenBank/DDBJ databases">
        <authorList>
            <person name="Friedrich A."/>
            <person name="Schacherer J."/>
        </authorList>
    </citation>
    <scope>NUCLEOTIDE SEQUENCE [LARGE SCALE GENOMIC DNA]</scope>
</reference>
<dbReference type="SMART" id="SM00487">
    <property type="entry name" value="DEXDc"/>
    <property type="match status" value="1"/>
</dbReference>
<dbReference type="Gene3D" id="3.40.50.300">
    <property type="entry name" value="P-loop containing nucleotide triphosphate hydrolases"/>
    <property type="match status" value="1"/>
</dbReference>
<dbReference type="Proteomes" id="UP000478008">
    <property type="component" value="Unassembled WGS sequence"/>
</dbReference>
<gene>
    <name evidence="7" type="ORF">DEBR0S1_09868G</name>
</gene>
<dbReference type="AlphaFoldDB" id="A0A7D9GXE3"/>
<name>A0A7D9GXE3_DEKBR</name>
<sequence>MSFLFGVKHGMRISMCSFLTRGFRTSSLNWTDKASKFGSNKNIGSKIGDEKLLEEIVNSDDTSATSDILDTRMLRRMYGEQIQEFDANMKKMLELKFKEEIPKVKSYNEAHGIDALQRMKVNPVANDNLLFSYFISVGILEKAVSLYLNSKEPTEFQKRLLALMTGYLSTIAKGDQGSGRTFGLIIAALNLKRNKRRGEGINSLILVKSTDNVIQYRKFIKGIISKMDIPSNVQADIPAVAQFLYRSTDEEELKQQITLGKFPTPHILVSTPQRLLDLLSTRGMDFIKIANLSAIFVDDFDCMVDPETYIDTKRQLPIVQLLSYVVKLQDYRRSHNEPHPQLVFTVSNLCTDQLKCQIRDEMQWFDWDRYADIGLYNGATDLPSRKGIATNIGVSCVLVNPYISGESKNGSKFKVQLFDMTPFQYGNFPEYWKNKIFRCPHGNDGYYRKVRNVKKSRMTSEVREMSTKILIYGFNKLVKKVDGLKNEKILVVFPDDVSDKTVLALLNKSKIRAKLYNPSEDSTFFLEADSNEQSSILLIHSGSLTSLTFNGLRNIVVLGLNTIRDCNEFITLAGRLRYNPSGLVPAAFYPPFGETSKGPVQCRIYILHEQPDFEFVERNFLERAFIRSGLVQQFSAVGVSESGFDRKRYDEEFKSDYEFHSQS</sequence>
<dbReference type="PROSITE" id="PS51192">
    <property type="entry name" value="HELICASE_ATP_BIND_1"/>
    <property type="match status" value="1"/>
</dbReference>
<dbReference type="EC" id="3.6.4.13" evidence="5"/>
<keyword evidence="4 5" id="KW-0067">ATP-binding</keyword>
<feature type="domain" description="Helicase ATP-binding" evidence="6">
    <location>
        <begin position="161"/>
        <end position="345"/>
    </location>
</feature>
<evidence type="ECO:0000256" key="5">
    <source>
        <dbReference type="RuleBase" id="RU365068"/>
    </source>
</evidence>
<dbReference type="GO" id="GO:0016787">
    <property type="term" value="F:hydrolase activity"/>
    <property type="evidence" value="ECO:0007669"/>
    <property type="project" value="UniProtKB-KW"/>
</dbReference>
<protein>
    <recommendedName>
        <fullName evidence="5">ATP-dependent RNA helicase</fullName>
        <ecNumber evidence="5">3.6.4.13</ecNumber>
    </recommendedName>
</protein>
<keyword evidence="8" id="KW-1185">Reference proteome</keyword>
<accession>A0A7D9GXE3</accession>
<dbReference type="EMBL" id="CABFWN010000001">
    <property type="protein sequence ID" value="VUG16183.1"/>
    <property type="molecule type" value="Genomic_DNA"/>
</dbReference>
<comment type="function">
    <text evidence="5">RNA helicase.</text>
</comment>
<proteinExistence type="inferred from homology"/>
<evidence type="ECO:0000256" key="3">
    <source>
        <dbReference type="ARBA" id="ARBA00022806"/>
    </source>
</evidence>
<dbReference type="GO" id="GO:0003724">
    <property type="term" value="F:RNA helicase activity"/>
    <property type="evidence" value="ECO:0007669"/>
    <property type="project" value="UniProtKB-EC"/>
</dbReference>
<keyword evidence="5" id="KW-0694">RNA-binding</keyword>
<dbReference type="GO" id="GO:0003723">
    <property type="term" value="F:RNA binding"/>
    <property type="evidence" value="ECO:0007669"/>
    <property type="project" value="UniProtKB-UniRule"/>
</dbReference>
<dbReference type="SUPFAM" id="SSF52540">
    <property type="entry name" value="P-loop containing nucleoside triphosphate hydrolases"/>
    <property type="match status" value="1"/>
</dbReference>
<evidence type="ECO:0000256" key="4">
    <source>
        <dbReference type="ARBA" id="ARBA00022840"/>
    </source>
</evidence>
<evidence type="ECO:0000313" key="8">
    <source>
        <dbReference type="Proteomes" id="UP000478008"/>
    </source>
</evidence>
<evidence type="ECO:0000259" key="6">
    <source>
        <dbReference type="PROSITE" id="PS51192"/>
    </source>
</evidence>
<keyword evidence="2 5" id="KW-0378">Hydrolase</keyword>
<comment type="similarity">
    <text evidence="5">Belongs to the DEAD box helicase family.</text>
</comment>
<dbReference type="InterPro" id="IPR011545">
    <property type="entry name" value="DEAD/DEAH_box_helicase_dom"/>
</dbReference>
<keyword evidence="3 5" id="KW-0347">Helicase</keyword>
<keyword evidence="1 5" id="KW-0547">Nucleotide-binding</keyword>
<evidence type="ECO:0000256" key="2">
    <source>
        <dbReference type="ARBA" id="ARBA00022801"/>
    </source>
</evidence>
<comment type="catalytic activity">
    <reaction evidence="5">
        <text>ATP + H2O = ADP + phosphate + H(+)</text>
        <dbReference type="Rhea" id="RHEA:13065"/>
        <dbReference type="ChEBI" id="CHEBI:15377"/>
        <dbReference type="ChEBI" id="CHEBI:15378"/>
        <dbReference type="ChEBI" id="CHEBI:30616"/>
        <dbReference type="ChEBI" id="CHEBI:43474"/>
        <dbReference type="ChEBI" id="CHEBI:456216"/>
        <dbReference type="EC" id="3.6.4.13"/>
    </reaction>
</comment>
<dbReference type="InterPro" id="IPR014001">
    <property type="entry name" value="Helicase_ATP-bd"/>
</dbReference>